<evidence type="ECO:0000313" key="2">
    <source>
        <dbReference type="Proteomes" id="UP000004995"/>
    </source>
</evidence>
<accession>K3XTX7</accession>
<protein>
    <submittedName>
        <fullName evidence="1">Uncharacterized protein</fullName>
    </submittedName>
</protein>
<dbReference type="EMBL" id="AGNK02003362">
    <property type="status" value="NOT_ANNOTATED_CDS"/>
    <property type="molecule type" value="Genomic_DNA"/>
</dbReference>
<keyword evidence="2" id="KW-1185">Reference proteome</keyword>
<dbReference type="InParanoid" id="K3XTX7"/>
<dbReference type="Proteomes" id="UP000004995">
    <property type="component" value="Unassembled WGS sequence"/>
</dbReference>
<reference evidence="2" key="1">
    <citation type="journal article" date="2012" name="Nat. Biotechnol.">
        <title>Reference genome sequence of the model plant Setaria.</title>
        <authorList>
            <person name="Bennetzen J.L."/>
            <person name="Schmutz J."/>
            <person name="Wang H."/>
            <person name="Percifield R."/>
            <person name="Hawkins J."/>
            <person name="Pontaroli A.C."/>
            <person name="Estep M."/>
            <person name="Feng L."/>
            <person name="Vaughn J.N."/>
            <person name="Grimwood J."/>
            <person name="Jenkins J."/>
            <person name="Barry K."/>
            <person name="Lindquist E."/>
            <person name="Hellsten U."/>
            <person name="Deshpande S."/>
            <person name="Wang X."/>
            <person name="Wu X."/>
            <person name="Mitros T."/>
            <person name="Triplett J."/>
            <person name="Yang X."/>
            <person name="Ye C.Y."/>
            <person name="Mauro-Herrera M."/>
            <person name="Wang L."/>
            <person name="Li P."/>
            <person name="Sharma M."/>
            <person name="Sharma R."/>
            <person name="Ronald P.C."/>
            <person name="Panaud O."/>
            <person name="Kellogg E.A."/>
            <person name="Brutnell T.P."/>
            <person name="Doust A.N."/>
            <person name="Tuskan G.A."/>
            <person name="Rokhsar D."/>
            <person name="Devos K.M."/>
        </authorList>
    </citation>
    <scope>NUCLEOTIDE SEQUENCE [LARGE SCALE GENOMIC DNA]</scope>
    <source>
        <strain evidence="2">cv. Yugu1</strain>
    </source>
</reference>
<dbReference type="AlphaFoldDB" id="K3XTX7"/>
<dbReference type="Gramene" id="KQL07653">
    <property type="protein sequence ID" value="KQL07653"/>
    <property type="gene ID" value="SETIT_005384mg"/>
</dbReference>
<dbReference type="EnsemblPlants" id="KQL07653">
    <property type="protein sequence ID" value="KQL07653"/>
    <property type="gene ID" value="SETIT_005384mg"/>
</dbReference>
<sequence length="31" mass="3716">MMLDNHPTTWSGFIKENILHDNYSSLIFMFI</sequence>
<dbReference type="HOGENOM" id="CLU_3400108_0_0_1"/>
<organism evidence="1 2">
    <name type="scientific">Setaria italica</name>
    <name type="common">Foxtail millet</name>
    <name type="synonym">Panicum italicum</name>
    <dbReference type="NCBI Taxonomy" id="4555"/>
    <lineage>
        <taxon>Eukaryota</taxon>
        <taxon>Viridiplantae</taxon>
        <taxon>Streptophyta</taxon>
        <taxon>Embryophyta</taxon>
        <taxon>Tracheophyta</taxon>
        <taxon>Spermatophyta</taxon>
        <taxon>Magnoliopsida</taxon>
        <taxon>Liliopsida</taxon>
        <taxon>Poales</taxon>
        <taxon>Poaceae</taxon>
        <taxon>PACMAD clade</taxon>
        <taxon>Panicoideae</taxon>
        <taxon>Panicodae</taxon>
        <taxon>Paniceae</taxon>
        <taxon>Cenchrinae</taxon>
        <taxon>Setaria</taxon>
    </lineage>
</organism>
<proteinExistence type="predicted"/>
<reference evidence="1" key="2">
    <citation type="submission" date="2018-08" db="UniProtKB">
        <authorList>
            <consortium name="EnsemblPlants"/>
        </authorList>
    </citation>
    <scope>IDENTIFICATION</scope>
    <source>
        <strain evidence="1">Yugu1</strain>
    </source>
</reference>
<name>K3XTX7_SETIT</name>
<evidence type="ECO:0000313" key="1">
    <source>
        <dbReference type="EnsemblPlants" id="KQL07653"/>
    </source>
</evidence>